<keyword evidence="3" id="KW-1185">Reference proteome</keyword>
<feature type="transmembrane region" description="Helical" evidence="1">
    <location>
        <begin position="244"/>
        <end position="264"/>
    </location>
</feature>
<proteinExistence type="predicted"/>
<name>A0A010ZW75_9ACTN</name>
<feature type="transmembrane region" description="Helical" evidence="1">
    <location>
        <begin position="270"/>
        <end position="290"/>
    </location>
</feature>
<organism evidence="2 3">
    <name type="scientific">Cryptosporangium arvum DSM 44712</name>
    <dbReference type="NCBI Taxonomy" id="927661"/>
    <lineage>
        <taxon>Bacteria</taxon>
        <taxon>Bacillati</taxon>
        <taxon>Actinomycetota</taxon>
        <taxon>Actinomycetes</taxon>
        <taxon>Cryptosporangiales</taxon>
        <taxon>Cryptosporangiaceae</taxon>
        <taxon>Cryptosporangium</taxon>
    </lineage>
</organism>
<evidence type="ECO:0000313" key="2">
    <source>
        <dbReference type="EMBL" id="EXG81467.1"/>
    </source>
</evidence>
<dbReference type="AlphaFoldDB" id="A0A010ZW75"/>
<keyword evidence="1" id="KW-0472">Membrane</keyword>
<feature type="transmembrane region" description="Helical" evidence="1">
    <location>
        <begin position="127"/>
        <end position="148"/>
    </location>
</feature>
<dbReference type="PATRIC" id="fig|927661.3.peg.2545"/>
<dbReference type="RefSeq" id="WP_051570089.1">
    <property type="nucleotide sequence ID" value="NZ_KK073874.1"/>
</dbReference>
<accession>A0A010ZW75</accession>
<sequence length="768" mass="81781">MPKVVELLVHGVGGATPIEQLDDPSPARVSGDQTVGFYRHKSPPPGLIPPDVLPGTGADAPGERSAAVRSELVQEAYCWSGLTSASASRAAWLILLPFTLVNAAAWMRPTGPPGRAGRIGRATNDAVARLLALSLTGTFLLAAGGVGIDLIGWQCAARPQCGSHWSVLAFLAAPDSWAHPAGRRLALTALVPLVLLGLLWFLARRSWVAYESVRFRVDVAEGDGGLSEPGFWEGEFQVGRLRTLHVSLGVVTVALMLTVPALTVDGDSTWGRVLLGVVLAVLLWVVAATAAQSGTRAVPGLALLRLAAFAVLVAAVVYVLAPHDWPGPGHRLPGYGSLLMLWVAGQIVLLLASVVAVALIGRGSSGQMLRGFITPVFAALALFLGIAYSAAVLTRVSDWLGHVEGTAVLLARPPAVVSWAAVAFGLEIVLVVLLVLYLVVRVSWRVRRGWRAVLTEYDAVPTAPHTPGSGPVPEVSSRARGQAKKIVRMRAIATLTESAGRYLAVLVSPLVLLASYGVVTTLTDWVTPPTPRTYATQYVNPVPGIVTLLYNAGSWVVGLTAVGLVTLVWQAYRNEALRKVVGVLWDLGTFWPRAAHPLAPPCYGERCVPELVARITQLTEQGHGVVVSGHSQGSVLAAATLLKLPAERASRVALLTHGSPLQRLYGRFFPAYFDAGQLGVLAARLPRWRNLWRLTDPIGGPIDPVERHEPLRDPVRFFPTVHEVAYPPVRWHLDYPLDSAYGDELAAAADAVGSGEPLRRTSPGPNSD</sequence>
<feature type="transmembrane region" description="Helical" evidence="1">
    <location>
        <begin position="372"/>
        <end position="396"/>
    </location>
</feature>
<dbReference type="OrthoDB" id="4320047at2"/>
<feature type="transmembrane region" description="Helical" evidence="1">
    <location>
        <begin position="185"/>
        <end position="203"/>
    </location>
</feature>
<protein>
    <recommendedName>
        <fullName evidence="4">Integral membrane protein</fullName>
    </recommendedName>
</protein>
<feature type="transmembrane region" description="Helical" evidence="1">
    <location>
        <begin position="499"/>
        <end position="519"/>
    </location>
</feature>
<evidence type="ECO:0008006" key="4">
    <source>
        <dbReference type="Google" id="ProtNLM"/>
    </source>
</evidence>
<dbReference type="EMBL" id="JFBT01000001">
    <property type="protein sequence ID" value="EXG81467.1"/>
    <property type="molecule type" value="Genomic_DNA"/>
</dbReference>
<dbReference type="HOGENOM" id="CLU_350184_0_0_11"/>
<comment type="caution">
    <text evidence="2">The sequence shown here is derived from an EMBL/GenBank/DDBJ whole genome shotgun (WGS) entry which is preliminary data.</text>
</comment>
<keyword evidence="1" id="KW-1133">Transmembrane helix</keyword>
<feature type="transmembrane region" description="Helical" evidence="1">
    <location>
        <begin position="548"/>
        <end position="569"/>
    </location>
</feature>
<feature type="transmembrane region" description="Helical" evidence="1">
    <location>
        <begin position="302"/>
        <end position="321"/>
    </location>
</feature>
<dbReference type="InterPro" id="IPR029058">
    <property type="entry name" value="AB_hydrolase_fold"/>
</dbReference>
<evidence type="ECO:0000313" key="3">
    <source>
        <dbReference type="Proteomes" id="UP000021053"/>
    </source>
</evidence>
<dbReference type="SUPFAM" id="SSF53474">
    <property type="entry name" value="alpha/beta-Hydrolases"/>
    <property type="match status" value="1"/>
</dbReference>
<gene>
    <name evidence="2" type="ORF">CryarDRAFT_2581</name>
</gene>
<feature type="transmembrane region" description="Helical" evidence="1">
    <location>
        <begin position="341"/>
        <end position="360"/>
    </location>
</feature>
<keyword evidence="1" id="KW-0812">Transmembrane</keyword>
<dbReference type="Proteomes" id="UP000021053">
    <property type="component" value="Unassembled WGS sequence"/>
</dbReference>
<evidence type="ECO:0000256" key="1">
    <source>
        <dbReference type="SAM" id="Phobius"/>
    </source>
</evidence>
<feature type="transmembrane region" description="Helical" evidence="1">
    <location>
        <begin position="90"/>
        <end position="107"/>
    </location>
</feature>
<feature type="transmembrane region" description="Helical" evidence="1">
    <location>
        <begin position="416"/>
        <end position="440"/>
    </location>
</feature>
<reference evidence="2 3" key="1">
    <citation type="submission" date="2013-07" db="EMBL/GenBank/DDBJ databases">
        <authorList>
            <consortium name="DOE Joint Genome Institute"/>
            <person name="Eisen J."/>
            <person name="Huntemann M."/>
            <person name="Han J."/>
            <person name="Chen A."/>
            <person name="Kyrpides N."/>
            <person name="Mavromatis K."/>
            <person name="Markowitz V."/>
            <person name="Palaniappan K."/>
            <person name="Ivanova N."/>
            <person name="Schaumberg A."/>
            <person name="Pati A."/>
            <person name="Liolios K."/>
            <person name="Nordberg H.P."/>
            <person name="Cantor M.N."/>
            <person name="Hua S.X."/>
            <person name="Woyke T."/>
        </authorList>
    </citation>
    <scope>NUCLEOTIDE SEQUENCE [LARGE SCALE GENOMIC DNA]</scope>
    <source>
        <strain evidence="2 3">DSM 44712</strain>
    </source>
</reference>